<evidence type="ECO:0000313" key="8">
    <source>
        <dbReference type="EMBL" id="GFP95918.1"/>
    </source>
</evidence>
<dbReference type="GO" id="GO:0031418">
    <property type="term" value="F:L-ascorbic acid binding"/>
    <property type="evidence" value="ECO:0007669"/>
    <property type="project" value="UniProtKB-KW"/>
</dbReference>
<gene>
    <name evidence="8" type="ORF">PHJA_001736000</name>
</gene>
<dbReference type="InterPro" id="IPR027443">
    <property type="entry name" value="IPNS-like_sf"/>
</dbReference>
<dbReference type="Proteomes" id="UP000653305">
    <property type="component" value="Unassembled WGS sequence"/>
</dbReference>
<dbReference type="OrthoDB" id="288590at2759"/>
<dbReference type="InterPro" id="IPR044861">
    <property type="entry name" value="IPNS-like_FE2OG_OXY"/>
</dbReference>
<feature type="domain" description="Fe2OG dioxygenase" evidence="7">
    <location>
        <begin position="219"/>
        <end position="320"/>
    </location>
</feature>
<comment type="similarity">
    <text evidence="1 6">Belongs to the iron/ascorbate-dependent oxidoreductase family.</text>
</comment>
<proteinExistence type="inferred from homology"/>
<evidence type="ECO:0000256" key="1">
    <source>
        <dbReference type="ARBA" id="ARBA00008056"/>
    </source>
</evidence>
<accession>A0A830CFT7</accession>
<dbReference type="PROSITE" id="PS51471">
    <property type="entry name" value="FE2OG_OXY"/>
    <property type="match status" value="1"/>
</dbReference>
<sequence length="374" mass="42163">MAENFDEQQYDAGDRVKMLRAFDETNAGVKGLTDSGLQKVPKIFIRPSDELAQELTTHKRGTHETQIPLIDLSDIQNADGRKRIVEEMKIASETWGFFQVVNHGIPTSVLDGMIDGIRRFNDQDVEEKKKYYSRNIKRRVRFNSSYDLFTSRTASWRDSLIIAFPGPTPNDHHELPASCRESTVEYSKHVEILGNNLLGILSEALGLDSDHLKNMDCSKEHRLHSHYYPACPEPELAIGLHKHSDPGFITILLQSQGINALQVLYQGQWVDIQPTPGGLVVNIGDLLQLVSNGKFKSNKHRAIVSNIGPRISVACFFSGPLNEVKIYGPIKELLSEENPPIYKDIVLGDYISRVATIGLDNYHALDYYKVLQLH</sequence>
<keyword evidence="5 6" id="KW-0408">Iron</keyword>
<evidence type="ECO:0000256" key="5">
    <source>
        <dbReference type="ARBA" id="ARBA00023004"/>
    </source>
</evidence>
<evidence type="ECO:0000256" key="6">
    <source>
        <dbReference type="RuleBase" id="RU003682"/>
    </source>
</evidence>
<dbReference type="GO" id="GO:0046872">
    <property type="term" value="F:metal ion binding"/>
    <property type="evidence" value="ECO:0007669"/>
    <property type="project" value="UniProtKB-KW"/>
</dbReference>
<keyword evidence="4 6" id="KW-0560">Oxidoreductase</keyword>
<evidence type="ECO:0000256" key="2">
    <source>
        <dbReference type="ARBA" id="ARBA00022723"/>
    </source>
</evidence>
<dbReference type="InterPro" id="IPR005123">
    <property type="entry name" value="Oxoglu/Fe-dep_dioxygenase_dom"/>
</dbReference>
<dbReference type="PANTHER" id="PTHR10209:SF429">
    <property type="entry name" value="1-AMINOCYCLOPROPANE-1-CARBOXYLATE OXIDASE HOMOLOG 1-LIKE"/>
    <property type="match status" value="1"/>
</dbReference>
<evidence type="ECO:0000256" key="3">
    <source>
        <dbReference type="ARBA" id="ARBA00022896"/>
    </source>
</evidence>
<dbReference type="PANTHER" id="PTHR10209">
    <property type="entry name" value="OXIDOREDUCTASE, 2OG-FE II OXYGENASE FAMILY PROTEIN"/>
    <property type="match status" value="1"/>
</dbReference>
<comment type="caution">
    <text evidence="8">The sequence shown here is derived from an EMBL/GenBank/DDBJ whole genome shotgun (WGS) entry which is preliminary data.</text>
</comment>
<keyword evidence="3" id="KW-0847">Vitamin C</keyword>
<dbReference type="GO" id="GO:0002238">
    <property type="term" value="P:response to molecule of fungal origin"/>
    <property type="evidence" value="ECO:0007669"/>
    <property type="project" value="UniProtKB-ARBA"/>
</dbReference>
<keyword evidence="2 6" id="KW-0479">Metal-binding</keyword>
<dbReference type="Pfam" id="PF03171">
    <property type="entry name" value="2OG-FeII_Oxy"/>
    <property type="match status" value="1"/>
</dbReference>
<keyword evidence="9" id="KW-1185">Reference proteome</keyword>
<dbReference type="FunFam" id="2.60.120.330:FF:000005">
    <property type="entry name" value="1-aminocyclopropane-1-carboxylate oxidase homolog 1"/>
    <property type="match status" value="1"/>
</dbReference>
<dbReference type="SUPFAM" id="SSF51197">
    <property type="entry name" value="Clavaminate synthase-like"/>
    <property type="match status" value="1"/>
</dbReference>
<reference evidence="8" key="1">
    <citation type="submission" date="2020-07" db="EMBL/GenBank/DDBJ databases">
        <title>Ethylene signaling mediates host invasion by parasitic plants.</title>
        <authorList>
            <person name="Yoshida S."/>
        </authorList>
    </citation>
    <scope>NUCLEOTIDE SEQUENCE</scope>
    <source>
        <strain evidence="8">Okayama</strain>
    </source>
</reference>
<evidence type="ECO:0000256" key="4">
    <source>
        <dbReference type="ARBA" id="ARBA00023002"/>
    </source>
</evidence>
<dbReference type="Pfam" id="PF14226">
    <property type="entry name" value="DIOX_N"/>
    <property type="match status" value="1"/>
</dbReference>
<evidence type="ECO:0000313" key="9">
    <source>
        <dbReference type="Proteomes" id="UP000653305"/>
    </source>
</evidence>
<dbReference type="GO" id="GO:0016706">
    <property type="term" value="F:2-oxoglutarate-dependent dioxygenase activity"/>
    <property type="evidence" value="ECO:0007669"/>
    <property type="project" value="UniProtKB-ARBA"/>
</dbReference>
<dbReference type="AlphaFoldDB" id="A0A830CFT7"/>
<organism evidence="8 9">
    <name type="scientific">Phtheirospermum japonicum</name>
    <dbReference type="NCBI Taxonomy" id="374723"/>
    <lineage>
        <taxon>Eukaryota</taxon>
        <taxon>Viridiplantae</taxon>
        <taxon>Streptophyta</taxon>
        <taxon>Embryophyta</taxon>
        <taxon>Tracheophyta</taxon>
        <taxon>Spermatophyta</taxon>
        <taxon>Magnoliopsida</taxon>
        <taxon>eudicotyledons</taxon>
        <taxon>Gunneridae</taxon>
        <taxon>Pentapetalae</taxon>
        <taxon>asterids</taxon>
        <taxon>lamiids</taxon>
        <taxon>Lamiales</taxon>
        <taxon>Orobanchaceae</taxon>
        <taxon>Orobanchaceae incertae sedis</taxon>
        <taxon>Phtheirospermum</taxon>
    </lineage>
</organism>
<protein>
    <submittedName>
        <fullName evidence="8">1-aminocyclopropane-1-carboxylate oxidase homolog 1</fullName>
    </submittedName>
</protein>
<dbReference type="GO" id="GO:0009805">
    <property type="term" value="P:coumarin biosynthetic process"/>
    <property type="evidence" value="ECO:0007669"/>
    <property type="project" value="UniProtKB-ARBA"/>
</dbReference>
<name>A0A830CFT7_9LAMI</name>
<dbReference type="Gene3D" id="2.60.120.330">
    <property type="entry name" value="B-lactam Antibiotic, Isopenicillin N Synthase, Chain"/>
    <property type="match status" value="1"/>
</dbReference>
<dbReference type="EMBL" id="BMAC01000410">
    <property type="protein sequence ID" value="GFP95918.1"/>
    <property type="molecule type" value="Genomic_DNA"/>
</dbReference>
<evidence type="ECO:0000259" key="7">
    <source>
        <dbReference type="PROSITE" id="PS51471"/>
    </source>
</evidence>
<dbReference type="InterPro" id="IPR026992">
    <property type="entry name" value="DIOX_N"/>
</dbReference>